<accession>A0A4S4BXY4</accession>
<keyword evidence="3" id="KW-0560">Oxidoreductase</keyword>
<dbReference type="InterPro" id="IPR008927">
    <property type="entry name" value="6-PGluconate_DH-like_C_sf"/>
</dbReference>
<dbReference type="AlphaFoldDB" id="A0A4S4BXY4"/>
<evidence type="ECO:0000256" key="3">
    <source>
        <dbReference type="ARBA" id="ARBA00023002"/>
    </source>
</evidence>
<comment type="caution">
    <text evidence="6">The sequence shown here is derived from an EMBL/GenBank/DDBJ whole genome shotgun (WGS) entry which is preliminary data.</text>
</comment>
<sequence length="250" mass="28193">MTSKTIIVLGENLLAKELFKAIQKNNTGQVHLNELSTIGHVDIVIETTNLDLNDKKRKLQEIEAMVTSNTLILSSILHVTATEVASWLKHPERLIGFGTFSNFYESNLIEIAYPLQADSSYLQTAQETFQLLQLETEIVEDEVGLVFPRILSLIINEAAFALTEGTATVQDIDLAMKKGTNYPLGPFEWAEKIGLEDVYAVLLGLYNQYGEERYRPAPLIKKLVSAGWVGGDKEKGFYHYQYRKTKEYSI</sequence>
<evidence type="ECO:0000313" key="7">
    <source>
        <dbReference type="Proteomes" id="UP000310334"/>
    </source>
</evidence>
<comment type="similarity">
    <text evidence="2">Belongs to the 3-hydroxyacyl-CoA dehydrogenase family.</text>
</comment>
<dbReference type="RefSeq" id="WP_136354774.1">
    <property type="nucleotide sequence ID" value="NZ_CP046266.1"/>
</dbReference>
<dbReference type="InterPro" id="IPR006108">
    <property type="entry name" value="3HC_DH_C"/>
</dbReference>
<dbReference type="GO" id="GO:0006631">
    <property type="term" value="P:fatty acid metabolic process"/>
    <property type="evidence" value="ECO:0007669"/>
    <property type="project" value="InterPro"/>
</dbReference>
<dbReference type="OrthoDB" id="2986269at2"/>
<dbReference type="EMBL" id="SSNT01000009">
    <property type="protein sequence ID" value="THF79391.1"/>
    <property type="molecule type" value="Genomic_DNA"/>
</dbReference>
<dbReference type="PANTHER" id="PTHR48075">
    <property type="entry name" value="3-HYDROXYACYL-COA DEHYDROGENASE FAMILY PROTEIN"/>
    <property type="match status" value="1"/>
</dbReference>
<proteinExistence type="inferred from homology"/>
<evidence type="ECO:0000256" key="1">
    <source>
        <dbReference type="ARBA" id="ARBA00005086"/>
    </source>
</evidence>
<dbReference type="Gene3D" id="1.10.1040.10">
    <property type="entry name" value="N-(1-d-carboxylethyl)-l-norvaline Dehydrogenase, domain 2"/>
    <property type="match status" value="1"/>
</dbReference>
<feature type="domain" description="3-hydroxyacyl-CoA dehydrogenase NAD binding" evidence="5">
    <location>
        <begin position="33"/>
        <end position="130"/>
    </location>
</feature>
<dbReference type="PANTHER" id="PTHR48075:SF5">
    <property type="entry name" value="3-HYDROXYBUTYRYL-COA DEHYDROGENASE"/>
    <property type="match status" value="1"/>
</dbReference>
<dbReference type="Proteomes" id="UP000310334">
    <property type="component" value="Unassembled WGS sequence"/>
</dbReference>
<protein>
    <submittedName>
        <fullName evidence="6">3-hydroxybutyryl-CoA dehydrogenase</fullName>
    </submittedName>
</protein>
<organism evidence="6 7">
    <name type="scientific">Metabacillus sediminilitoris</name>
    <dbReference type="NCBI Taxonomy" id="2567941"/>
    <lineage>
        <taxon>Bacteria</taxon>
        <taxon>Bacillati</taxon>
        <taxon>Bacillota</taxon>
        <taxon>Bacilli</taxon>
        <taxon>Bacillales</taxon>
        <taxon>Bacillaceae</taxon>
        <taxon>Metabacillus</taxon>
    </lineage>
</organism>
<comment type="pathway">
    <text evidence="1">Lipid metabolism; butanoate metabolism.</text>
</comment>
<evidence type="ECO:0000259" key="4">
    <source>
        <dbReference type="Pfam" id="PF00725"/>
    </source>
</evidence>
<evidence type="ECO:0000259" key="5">
    <source>
        <dbReference type="Pfam" id="PF02737"/>
    </source>
</evidence>
<dbReference type="Pfam" id="PF00725">
    <property type="entry name" value="3HCDH"/>
    <property type="match status" value="1"/>
</dbReference>
<evidence type="ECO:0000256" key="2">
    <source>
        <dbReference type="ARBA" id="ARBA00009463"/>
    </source>
</evidence>
<dbReference type="InterPro" id="IPR006176">
    <property type="entry name" value="3-OHacyl-CoA_DH_NAD-bd"/>
</dbReference>
<feature type="domain" description="3-hydroxyacyl-CoA dehydrogenase C-terminal" evidence="4">
    <location>
        <begin position="144"/>
        <end position="240"/>
    </location>
</feature>
<reference evidence="6 7" key="1">
    <citation type="submission" date="2019-04" db="EMBL/GenBank/DDBJ databases">
        <title>Bacillus sediminilitoris sp. nov., isolated from a tidal flat sediment on the East China Sea.</title>
        <authorList>
            <person name="Wei Y."/>
            <person name="Mao H."/>
            <person name="Fang J."/>
        </authorList>
    </citation>
    <scope>NUCLEOTIDE SEQUENCE [LARGE SCALE GENOMIC DNA]</scope>
    <source>
        <strain evidence="6 7">DSL-17</strain>
    </source>
</reference>
<evidence type="ECO:0000313" key="6">
    <source>
        <dbReference type="EMBL" id="THF79391.1"/>
    </source>
</evidence>
<keyword evidence="7" id="KW-1185">Reference proteome</keyword>
<dbReference type="GO" id="GO:0070403">
    <property type="term" value="F:NAD+ binding"/>
    <property type="evidence" value="ECO:0007669"/>
    <property type="project" value="InterPro"/>
</dbReference>
<dbReference type="GO" id="GO:0016616">
    <property type="term" value="F:oxidoreductase activity, acting on the CH-OH group of donors, NAD or NADP as acceptor"/>
    <property type="evidence" value="ECO:0007669"/>
    <property type="project" value="InterPro"/>
</dbReference>
<dbReference type="Gene3D" id="3.40.50.720">
    <property type="entry name" value="NAD(P)-binding Rossmann-like Domain"/>
    <property type="match status" value="1"/>
</dbReference>
<gene>
    <name evidence="6" type="ORF">E6W99_13715</name>
</gene>
<dbReference type="SUPFAM" id="SSF51735">
    <property type="entry name" value="NAD(P)-binding Rossmann-fold domains"/>
    <property type="match status" value="1"/>
</dbReference>
<dbReference type="InterPro" id="IPR036291">
    <property type="entry name" value="NAD(P)-bd_dom_sf"/>
</dbReference>
<dbReference type="Pfam" id="PF02737">
    <property type="entry name" value="3HCDH_N"/>
    <property type="match status" value="1"/>
</dbReference>
<name>A0A4S4BXY4_9BACI</name>
<dbReference type="SUPFAM" id="SSF48179">
    <property type="entry name" value="6-phosphogluconate dehydrogenase C-terminal domain-like"/>
    <property type="match status" value="1"/>
</dbReference>
<dbReference type="InterPro" id="IPR013328">
    <property type="entry name" value="6PGD_dom2"/>
</dbReference>